<sequence length="171" mass="19455">MAISPLALHLIPSLFYSTPVVIPFLYPKNNPIRSLRAISKNFIPKLFPRNLCKLHLESDPLIISHFRVVPDLVPKFIVSRVRQERTNWPLRWSNHRPIGVNVADPVGDAVLGTVRVEFGERGPGRGLRQRREGPNVDPRSVRDGRPTDRGLGLRRRVFRPGWAGTELNRPP</sequence>
<evidence type="ECO:0000313" key="2">
    <source>
        <dbReference type="EMBL" id="CRZ11334.1"/>
    </source>
</evidence>
<evidence type="ECO:0000256" key="1">
    <source>
        <dbReference type="SAM" id="MobiDB-lite"/>
    </source>
</evidence>
<dbReference type="AlphaFoldDB" id="A0A0H5RRK0"/>
<feature type="compositionally biased region" description="Basic and acidic residues" evidence="1">
    <location>
        <begin position="121"/>
        <end position="148"/>
    </location>
</feature>
<proteinExistence type="predicted"/>
<accession>A0A0H5RRK0</accession>
<organism evidence="2">
    <name type="scientific">Spongospora subterranea</name>
    <dbReference type="NCBI Taxonomy" id="70186"/>
    <lineage>
        <taxon>Eukaryota</taxon>
        <taxon>Sar</taxon>
        <taxon>Rhizaria</taxon>
        <taxon>Endomyxa</taxon>
        <taxon>Phytomyxea</taxon>
        <taxon>Plasmodiophorida</taxon>
        <taxon>Plasmodiophoridae</taxon>
        <taxon>Spongospora</taxon>
    </lineage>
</organism>
<feature type="region of interest" description="Disordered" evidence="1">
    <location>
        <begin position="121"/>
        <end position="151"/>
    </location>
</feature>
<protein>
    <submittedName>
        <fullName evidence="2">Uncharacterized protein</fullName>
    </submittedName>
</protein>
<name>A0A0H5RRK0_9EUKA</name>
<dbReference type="EMBL" id="HACM01010892">
    <property type="protein sequence ID" value="CRZ11334.1"/>
    <property type="molecule type" value="Transcribed_RNA"/>
</dbReference>
<reference evidence="2" key="1">
    <citation type="submission" date="2015-04" db="EMBL/GenBank/DDBJ databases">
        <title>The genome sequence of the plant pathogenic Rhizarian Plasmodiophora brassicae reveals insights in its biotrophic life cycle and the origin of chitin synthesis.</title>
        <authorList>
            <person name="Schwelm A."/>
            <person name="Fogelqvist J."/>
            <person name="Knaust A."/>
            <person name="Julke S."/>
            <person name="Lilja T."/>
            <person name="Dhandapani V."/>
            <person name="Bonilla-Rosso G."/>
            <person name="Karlsson M."/>
            <person name="Shevchenko A."/>
            <person name="Choi S.R."/>
            <person name="Kim H.G."/>
            <person name="Park J.Y."/>
            <person name="Lim Y.P."/>
            <person name="Ludwig-Muller J."/>
            <person name="Dixelius C."/>
        </authorList>
    </citation>
    <scope>NUCLEOTIDE SEQUENCE</scope>
    <source>
        <tissue evidence="2">Potato root galls</tissue>
    </source>
</reference>